<feature type="domain" description="Co-chaperone DjlA N-terminal" evidence="1">
    <location>
        <begin position="12"/>
        <end position="128"/>
    </location>
</feature>
<dbReference type="STRING" id="991905.SL003B_3258"/>
<sequence length="140" mass="15412">METMRETVSIQEALVYVMVTMSAADSSMTDAELASIGEIVKILPIFRGFDTERIVKVAQDCGERLQNQDGLDEILDLVADSLPAKLYDTAYALAVDVAAADLSVEQEELRLLQMLRDRLSLDKLTVAAIERAAQARHKVA</sequence>
<dbReference type="SUPFAM" id="SSF158682">
    <property type="entry name" value="TerB-like"/>
    <property type="match status" value="1"/>
</dbReference>
<dbReference type="Gene3D" id="1.10.3680.10">
    <property type="entry name" value="TerB-like"/>
    <property type="match status" value="1"/>
</dbReference>
<dbReference type="Proteomes" id="UP000008130">
    <property type="component" value="Chromosome"/>
</dbReference>
<dbReference type="PATRIC" id="fig|991905.3.peg.3350"/>
<dbReference type="HOGENOM" id="CLU_123752_0_0_5"/>
<dbReference type="Pfam" id="PF05099">
    <property type="entry name" value="TerB"/>
    <property type="match status" value="1"/>
</dbReference>
<reference evidence="2 3" key="1">
    <citation type="journal article" date="2011" name="J. Bacteriol.">
        <title>Complete genome sequence of Polymorphum gilvum SL003B-26A1T, a crude oil-degrading bacterium from oil-polluted saline soil.</title>
        <authorList>
            <person name="Li S.G."/>
            <person name="Tang Y.Q."/>
            <person name="Nie Y."/>
            <person name="Cai M."/>
            <person name="Wu X.L."/>
        </authorList>
    </citation>
    <scope>NUCLEOTIDE SEQUENCE [LARGE SCALE GENOMIC DNA]</scope>
    <source>
        <strain evidence="3">LMG 25793 / CGMCC 1.9160 / SL003B-26A1</strain>
    </source>
</reference>
<protein>
    <submittedName>
        <fullName evidence="2">Cytoplasmic protein</fullName>
    </submittedName>
</protein>
<keyword evidence="3" id="KW-1185">Reference proteome</keyword>
<dbReference type="EMBL" id="CP002568">
    <property type="protein sequence ID" value="ADZ71680.1"/>
    <property type="molecule type" value="Genomic_DNA"/>
</dbReference>
<evidence type="ECO:0000259" key="1">
    <source>
        <dbReference type="Pfam" id="PF05099"/>
    </source>
</evidence>
<dbReference type="eggNOG" id="COG3793">
    <property type="taxonomic scope" value="Bacteria"/>
</dbReference>
<dbReference type="CDD" id="cd07176">
    <property type="entry name" value="terB"/>
    <property type="match status" value="1"/>
</dbReference>
<dbReference type="KEGG" id="pgv:SL003B_3258"/>
<organism evidence="2 3">
    <name type="scientific">Polymorphum gilvum (strain LMG 25793 / CGMCC 1.9160 / SL003B-26A1)</name>
    <dbReference type="NCBI Taxonomy" id="991905"/>
    <lineage>
        <taxon>Bacteria</taxon>
        <taxon>Pseudomonadati</taxon>
        <taxon>Pseudomonadota</taxon>
        <taxon>Alphaproteobacteria</taxon>
        <taxon>Rhodobacterales</taxon>
        <taxon>Paracoccaceae</taxon>
        <taxon>Polymorphum</taxon>
    </lineage>
</organism>
<dbReference type="InterPro" id="IPR029024">
    <property type="entry name" value="TerB-like"/>
</dbReference>
<dbReference type="AlphaFoldDB" id="F2IY68"/>
<dbReference type="InterPro" id="IPR007791">
    <property type="entry name" value="DjlA_N"/>
</dbReference>
<name>F2IY68_POLGS</name>
<evidence type="ECO:0000313" key="2">
    <source>
        <dbReference type="EMBL" id="ADZ71680.1"/>
    </source>
</evidence>
<evidence type="ECO:0000313" key="3">
    <source>
        <dbReference type="Proteomes" id="UP000008130"/>
    </source>
</evidence>
<proteinExistence type="predicted"/>
<accession>F2IY68</accession>
<gene>
    <name evidence="2" type="ordered locus">SL003B_3258</name>
</gene>